<name>E0IA91_9BACL</name>
<sequence length="368" mass="42352">MIPSKLILMEGLPSTGKSTNAGILFTQLERNGHKARWIHEVARPHPTLFFYEAYLEKPEYDAFIARHPHAAAILDAFIINRNRSVGIDLLELEWHHLDALGSEAHHDLSQYDAWTFSLDRYRKAALDKWEHFVQQHMQSDEIVILDSSIFQFQIYSFILADAPYDHLKSFIDQLYAIIAPLQPSLIYFHRENTNDTIDYLTQDRGTAFLERIWERDRYRPYYTNRPAGAAGYKMFLQDYGTYAKKLFDSAPFAKLALDITAGTWPVYVDVLLRFSNLSFVEPVAISYPNGIYSNAALDQSIEIANGYLITPDGGRKRLLPKSEFECYLHDTPVLIRFEGNEIHVGGEQLCDRWTAAGTVFIAQDHSEY</sequence>
<dbReference type="STRING" id="717606.PaecuDRAFT_2580"/>
<dbReference type="RefSeq" id="WP_006038572.1">
    <property type="nucleotide sequence ID" value="NZ_AEDD01000006.1"/>
</dbReference>
<gene>
    <name evidence="1" type="ORF">PaecuDRAFT_2580</name>
</gene>
<dbReference type="SUPFAM" id="SSF52540">
    <property type="entry name" value="P-loop containing nucleoside triphosphate hydrolases"/>
    <property type="match status" value="1"/>
</dbReference>
<evidence type="ECO:0000313" key="2">
    <source>
        <dbReference type="Proteomes" id="UP000005387"/>
    </source>
</evidence>
<protein>
    <submittedName>
        <fullName evidence="1">Uncharacterized protein</fullName>
    </submittedName>
</protein>
<proteinExistence type="predicted"/>
<dbReference type="Proteomes" id="UP000005387">
    <property type="component" value="Unassembled WGS sequence"/>
</dbReference>
<dbReference type="AlphaFoldDB" id="E0IA91"/>
<keyword evidence="2" id="KW-1185">Reference proteome</keyword>
<dbReference type="eggNOG" id="COG0470">
    <property type="taxonomic scope" value="Bacteria"/>
</dbReference>
<dbReference type="Gene3D" id="3.40.50.300">
    <property type="entry name" value="P-loop containing nucleotide triphosphate hydrolases"/>
    <property type="match status" value="1"/>
</dbReference>
<organism evidence="1 2">
    <name type="scientific">Paenibacillus curdlanolyticus YK9</name>
    <dbReference type="NCBI Taxonomy" id="717606"/>
    <lineage>
        <taxon>Bacteria</taxon>
        <taxon>Bacillati</taxon>
        <taxon>Bacillota</taxon>
        <taxon>Bacilli</taxon>
        <taxon>Bacillales</taxon>
        <taxon>Paenibacillaceae</taxon>
        <taxon>Paenibacillus</taxon>
    </lineage>
</organism>
<reference evidence="1 2" key="1">
    <citation type="submission" date="2010-07" db="EMBL/GenBank/DDBJ databases">
        <title>The draft genome of Paenibacillus curdlanolyticus YK9.</title>
        <authorList>
            <consortium name="US DOE Joint Genome Institute (JGI-PGF)"/>
            <person name="Lucas S."/>
            <person name="Copeland A."/>
            <person name="Lapidus A."/>
            <person name="Cheng J.-F."/>
            <person name="Bruce D."/>
            <person name="Goodwin L."/>
            <person name="Pitluck S."/>
            <person name="Land M.L."/>
            <person name="Hauser L."/>
            <person name="Chang Y.-J."/>
            <person name="Jeffries C."/>
            <person name="Anderson I.J."/>
            <person name="Johnson E."/>
            <person name="Loganathan U."/>
            <person name="Mulhopadhyay B."/>
            <person name="Kyrpides N."/>
            <person name="Woyke T.J."/>
        </authorList>
    </citation>
    <scope>NUCLEOTIDE SEQUENCE [LARGE SCALE GENOMIC DNA]</scope>
    <source>
        <strain evidence="1 2">YK9</strain>
    </source>
</reference>
<dbReference type="InterPro" id="IPR027417">
    <property type="entry name" value="P-loop_NTPase"/>
</dbReference>
<accession>E0IA91</accession>
<dbReference type="EMBL" id="AEDD01000006">
    <property type="protein sequence ID" value="EFM10668.1"/>
    <property type="molecule type" value="Genomic_DNA"/>
</dbReference>
<dbReference type="OrthoDB" id="8211253at2"/>
<evidence type="ECO:0000313" key="1">
    <source>
        <dbReference type="EMBL" id="EFM10668.1"/>
    </source>
</evidence>